<sequence>MAGEEYRFIGQAARIADELAPRVAQGRVKQHGGDEGGGSSSGKLGGSEPISIPLVSALDEFDRDLQQELAIHKRALGTVDGVPPRADFPNRTSGAAFLEKTVTQIPSEVAEHTTVTFLRHRALLGLLFARLEGYEPQRCPEGHTQEAPWERIPARTLIPALVFGGSTGWECQHPVCALSRAGSDPGRFIREAATSNRLVTAQQLGLLLGISELAARARIRRAEAAGAFIPVIDTVGPPGARKNRWNLAHLLTVSSIRRDLGVMP</sequence>
<evidence type="ECO:0000313" key="3">
    <source>
        <dbReference type="Proteomes" id="UP001500751"/>
    </source>
</evidence>
<feature type="region of interest" description="Disordered" evidence="1">
    <location>
        <begin position="26"/>
        <end position="48"/>
    </location>
</feature>
<dbReference type="EMBL" id="BAAAQN010000006">
    <property type="protein sequence ID" value="GAA2019202.1"/>
    <property type="molecule type" value="Genomic_DNA"/>
</dbReference>
<feature type="compositionally biased region" description="Gly residues" evidence="1">
    <location>
        <begin position="35"/>
        <end position="45"/>
    </location>
</feature>
<comment type="caution">
    <text evidence="2">The sequence shown here is derived from an EMBL/GenBank/DDBJ whole genome shotgun (WGS) entry which is preliminary data.</text>
</comment>
<evidence type="ECO:0000256" key="1">
    <source>
        <dbReference type="SAM" id="MobiDB-lite"/>
    </source>
</evidence>
<proteinExistence type="predicted"/>
<organism evidence="2 3">
    <name type="scientific">Catenulispora yoronensis</name>
    <dbReference type="NCBI Taxonomy" id="450799"/>
    <lineage>
        <taxon>Bacteria</taxon>
        <taxon>Bacillati</taxon>
        <taxon>Actinomycetota</taxon>
        <taxon>Actinomycetes</taxon>
        <taxon>Catenulisporales</taxon>
        <taxon>Catenulisporaceae</taxon>
        <taxon>Catenulispora</taxon>
    </lineage>
</organism>
<evidence type="ECO:0008006" key="4">
    <source>
        <dbReference type="Google" id="ProtNLM"/>
    </source>
</evidence>
<dbReference type="RefSeq" id="WP_344664725.1">
    <property type="nucleotide sequence ID" value="NZ_BAAAQN010000006.1"/>
</dbReference>
<gene>
    <name evidence="2" type="ORF">GCM10009839_14510</name>
</gene>
<protein>
    <recommendedName>
        <fullName evidence="4">MarR family transcriptional regulator</fullName>
    </recommendedName>
</protein>
<reference evidence="3" key="1">
    <citation type="journal article" date="2019" name="Int. J. Syst. Evol. Microbiol.">
        <title>The Global Catalogue of Microorganisms (GCM) 10K type strain sequencing project: providing services to taxonomists for standard genome sequencing and annotation.</title>
        <authorList>
            <consortium name="The Broad Institute Genomics Platform"/>
            <consortium name="The Broad Institute Genome Sequencing Center for Infectious Disease"/>
            <person name="Wu L."/>
            <person name="Ma J."/>
        </authorList>
    </citation>
    <scope>NUCLEOTIDE SEQUENCE [LARGE SCALE GENOMIC DNA]</scope>
    <source>
        <strain evidence="3">JCM 16014</strain>
    </source>
</reference>
<evidence type="ECO:0000313" key="2">
    <source>
        <dbReference type="EMBL" id="GAA2019202.1"/>
    </source>
</evidence>
<name>A0ABP5F9Q1_9ACTN</name>
<accession>A0ABP5F9Q1</accession>
<keyword evidence="3" id="KW-1185">Reference proteome</keyword>
<dbReference type="Proteomes" id="UP001500751">
    <property type="component" value="Unassembled WGS sequence"/>
</dbReference>